<proteinExistence type="inferred from homology"/>
<evidence type="ECO:0000256" key="5">
    <source>
        <dbReference type="ARBA" id="ARBA00022840"/>
    </source>
</evidence>
<dbReference type="EC" id="6.2.1.3" evidence="7"/>
<keyword evidence="10" id="KW-1185">Reference proteome</keyword>
<feature type="domain" description="AMP-dependent synthetase/ligase" evidence="8">
    <location>
        <begin position="139"/>
        <end position="570"/>
    </location>
</feature>
<protein>
    <recommendedName>
        <fullName evidence="7">long-chain-fatty-acid--CoA ligase</fullName>
        <ecNumber evidence="7">6.2.1.3</ecNumber>
    </recommendedName>
</protein>
<evidence type="ECO:0000313" key="11">
    <source>
        <dbReference type="WBParaSite" id="ASIM_0001262001-mRNA-1"/>
    </source>
</evidence>
<dbReference type="GO" id="GO:0005811">
    <property type="term" value="C:lipid droplet"/>
    <property type="evidence" value="ECO:0007669"/>
    <property type="project" value="TreeGrafter"/>
</dbReference>
<evidence type="ECO:0000256" key="6">
    <source>
        <dbReference type="ARBA" id="ARBA00024484"/>
    </source>
</evidence>
<keyword evidence="2" id="KW-0436">Ligase</keyword>
<dbReference type="GO" id="GO:0035336">
    <property type="term" value="P:long-chain fatty-acyl-CoA metabolic process"/>
    <property type="evidence" value="ECO:0007669"/>
    <property type="project" value="TreeGrafter"/>
</dbReference>
<keyword evidence="4" id="KW-0443">Lipid metabolism</keyword>
<dbReference type="Proteomes" id="UP000267096">
    <property type="component" value="Unassembled WGS sequence"/>
</dbReference>
<dbReference type="Gene3D" id="3.40.50.12780">
    <property type="entry name" value="N-terminal domain of ligase-like"/>
    <property type="match status" value="1"/>
</dbReference>
<dbReference type="OrthoDB" id="1700726at2759"/>
<dbReference type="InterPro" id="IPR042099">
    <property type="entry name" value="ANL_N_sf"/>
</dbReference>
<dbReference type="EMBL" id="UYRR01031136">
    <property type="protein sequence ID" value="VDK46513.1"/>
    <property type="molecule type" value="Genomic_DNA"/>
</dbReference>
<keyword evidence="4" id="KW-0276">Fatty acid metabolism</keyword>
<evidence type="ECO:0000256" key="7">
    <source>
        <dbReference type="ARBA" id="ARBA00026121"/>
    </source>
</evidence>
<sequence length="747" mass="83167">MNEVKTEQKNTDKDAVMADETVSDAMTLASIMIRFTSAIFKASDFCAISFAISDAVSYFPMKLFTKSNRVVRDAEKVKAVQLIPGDPYSPWRWTGNALVDTIFPGCDTLAKVWDEVVRRYADLDCFGVREVLSVSKDVQPDGRVFEKMELGDYQWTTFKEVDKSVRALAKGLIKNAQLKPKSHVAIYSETREEWMVTALACYKCNFPIVTIYATLGEEALKHAIRECDTDVIFTTATLLPKCFKVIEALSECPSISMIVYYSAQDPEAITKVPMSAAESSNVRMLPFADLIEIGEQIDESDINMTDYTAQADDLALFMYTSGTTANPKGVMISNRNLIAATAGQDACIDIKASDVYIGYLPLAHIIEVCCQLVILTHGCKIGFSSPLTLFDGAAKLKDGQKGDSSVLRPTLMSAVPAVFDRIVKGVLSKIAQASPMKQELFRLCYERKKSHYEQGRSCPILDRLIFNKIRALLGGRMREMLSGGAPLNPETQRFMQICFCPIIQAYGLTETCGGGTICDLDDISTDMAGVPIRCCDIMLREWKEGGYSPLNKTPQGEVLIGGANIALGYYKNEAKTAEDFFELNGRRWFVTGDIGEFRSDGSLTIIDRKKDLVKLSHGEYVSLARVETALRDNKYVDNICVYGEPVKDYVIAFIVPNVQSLTALAKKHGIVDDDIEMLCKDDRIISDVLDALQKHVKGKLSRWETPRKIHLCSEVWLQADGLLTEALKLKRRAIKEKYQSVISAIYQ</sequence>
<keyword evidence="5" id="KW-0067">ATP-binding</keyword>
<dbReference type="PANTHER" id="PTHR43272:SF83">
    <property type="entry name" value="ACYL-COA SYNTHETASE LONG-CHAIN, ISOFORM J"/>
    <property type="match status" value="1"/>
</dbReference>
<evidence type="ECO:0000256" key="1">
    <source>
        <dbReference type="ARBA" id="ARBA00006432"/>
    </source>
</evidence>
<dbReference type="GO" id="GO:0005886">
    <property type="term" value="C:plasma membrane"/>
    <property type="evidence" value="ECO:0007669"/>
    <property type="project" value="TreeGrafter"/>
</dbReference>
<comment type="similarity">
    <text evidence="1">Belongs to the ATP-dependent AMP-binding enzyme family.</text>
</comment>
<reference evidence="11" key="1">
    <citation type="submission" date="2017-02" db="UniProtKB">
        <authorList>
            <consortium name="WormBaseParasite"/>
        </authorList>
    </citation>
    <scope>IDENTIFICATION</scope>
</reference>
<dbReference type="PANTHER" id="PTHR43272">
    <property type="entry name" value="LONG-CHAIN-FATTY-ACID--COA LIGASE"/>
    <property type="match status" value="1"/>
</dbReference>
<accession>A0A0M3JWG6</accession>
<evidence type="ECO:0000313" key="10">
    <source>
        <dbReference type="Proteomes" id="UP000267096"/>
    </source>
</evidence>
<dbReference type="Gene3D" id="3.30.300.30">
    <property type="match status" value="1"/>
</dbReference>
<dbReference type="GO" id="GO:0004467">
    <property type="term" value="F:long-chain fatty acid-CoA ligase activity"/>
    <property type="evidence" value="ECO:0007669"/>
    <property type="project" value="UniProtKB-EC"/>
</dbReference>
<evidence type="ECO:0000256" key="4">
    <source>
        <dbReference type="ARBA" id="ARBA00022832"/>
    </source>
</evidence>
<dbReference type="GO" id="GO:0030182">
    <property type="term" value="P:neuron differentiation"/>
    <property type="evidence" value="ECO:0007669"/>
    <property type="project" value="TreeGrafter"/>
</dbReference>
<comment type="catalytic activity">
    <reaction evidence="6">
        <text>a long-chain fatty acid + ATP + CoA = a long-chain fatty acyl-CoA + AMP + diphosphate</text>
        <dbReference type="Rhea" id="RHEA:15421"/>
        <dbReference type="ChEBI" id="CHEBI:30616"/>
        <dbReference type="ChEBI" id="CHEBI:33019"/>
        <dbReference type="ChEBI" id="CHEBI:57287"/>
        <dbReference type="ChEBI" id="CHEBI:57560"/>
        <dbReference type="ChEBI" id="CHEBI:83139"/>
        <dbReference type="ChEBI" id="CHEBI:456215"/>
        <dbReference type="EC" id="6.2.1.3"/>
    </reaction>
    <physiologicalReaction direction="left-to-right" evidence="6">
        <dbReference type="Rhea" id="RHEA:15422"/>
    </physiologicalReaction>
</comment>
<evidence type="ECO:0000256" key="2">
    <source>
        <dbReference type="ARBA" id="ARBA00022598"/>
    </source>
</evidence>
<dbReference type="WBParaSite" id="ASIM_0001262001-mRNA-1">
    <property type="protein sequence ID" value="ASIM_0001262001-mRNA-1"/>
    <property type="gene ID" value="ASIM_0001262001"/>
</dbReference>
<evidence type="ECO:0000313" key="9">
    <source>
        <dbReference type="EMBL" id="VDK46513.1"/>
    </source>
</evidence>
<evidence type="ECO:0000259" key="8">
    <source>
        <dbReference type="Pfam" id="PF00501"/>
    </source>
</evidence>
<evidence type="ECO:0000256" key="3">
    <source>
        <dbReference type="ARBA" id="ARBA00022741"/>
    </source>
</evidence>
<dbReference type="Pfam" id="PF00501">
    <property type="entry name" value="AMP-binding"/>
    <property type="match status" value="1"/>
</dbReference>
<reference evidence="9 10" key="2">
    <citation type="submission" date="2018-11" db="EMBL/GenBank/DDBJ databases">
        <authorList>
            <consortium name="Pathogen Informatics"/>
        </authorList>
    </citation>
    <scope>NUCLEOTIDE SEQUENCE [LARGE SCALE GENOMIC DNA]</scope>
</reference>
<keyword evidence="3" id="KW-0547">Nucleotide-binding</keyword>
<name>A0A0M3JWG6_ANISI</name>
<dbReference type="InterPro" id="IPR045851">
    <property type="entry name" value="AMP-bd_C_sf"/>
</dbReference>
<dbReference type="SUPFAM" id="SSF56801">
    <property type="entry name" value="Acetyl-CoA synthetase-like"/>
    <property type="match status" value="1"/>
</dbReference>
<dbReference type="InterPro" id="IPR000873">
    <property type="entry name" value="AMP-dep_synth/lig_dom"/>
</dbReference>
<gene>
    <name evidence="9" type="ORF">ASIM_LOCUS12086</name>
</gene>
<dbReference type="GO" id="GO:0005783">
    <property type="term" value="C:endoplasmic reticulum"/>
    <property type="evidence" value="ECO:0007669"/>
    <property type="project" value="TreeGrafter"/>
</dbReference>
<organism evidence="11">
    <name type="scientific">Anisakis simplex</name>
    <name type="common">Herring worm</name>
    <dbReference type="NCBI Taxonomy" id="6269"/>
    <lineage>
        <taxon>Eukaryota</taxon>
        <taxon>Metazoa</taxon>
        <taxon>Ecdysozoa</taxon>
        <taxon>Nematoda</taxon>
        <taxon>Chromadorea</taxon>
        <taxon>Rhabditida</taxon>
        <taxon>Spirurina</taxon>
        <taxon>Ascaridomorpha</taxon>
        <taxon>Ascaridoidea</taxon>
        <taxon>Anisakidae</taxon>
        <taxon>Anisakis</taxon>
        <taxon>Anisakis simplex complex</taxon>
    </lineage>
</organism>
<dbReference type="AlphaFoldDB" id="A0A0M3JWG6"/>
<dbReference type="GO" id="GO:0005524">
    <property type="term" value="F:ATP binding"/>
    <property type="evidence" value="ECO:0007669"/>
    <property type="project" value="UniProtKB-KW"/>
</dbReference>